<dbReference type="InterPro" id="IPR007197">
    <property type="entry name" value="rSAM"/>
</dbReference>
<keyword evidence="8 13" id="KW-0479">Metal-binding</keyword>
<evidence type="ECO:0000256" key="7">
    <source>
        <dbReference type="ARBA" id="ARBA00022714"/>
    </source>
</evidence>
<dbReference type="EC" id="2.8.1.6" evidence="3 13"/>
<evidence type="ECO:0000256" key="13">
    <source>
        <dbReference type="HAMAP-Rule" id="MF_01694"/>
    </source>
</evidence>
<reference evidence="16 17" key="1">
    <citation type="journal article" date="2006" name="Mol. Plant Microbe Interact.">
        <title>Identification of open reading frames unique to a select agent: Ralstonia solanacearum race 3 biovar 2.</title>
        <authorList>
            <person name="Gabriel D.W."/>
            <person name="Allen C."/>
            <person name="Schell M."/>
            <person name="Denny T.P."/>
            <person name="Greenberg J.T."/>
            <person name="Duan Y.P."/>
            <person name="Flores-Cruz Z."/>
            <person name="Huang Q."/>
            <person name="Clifford J.M."/>
            <person name="Presting G."/>
            <person name="Gonzalez E.T."/>
            <person name="Reddy J."/>
            <person name="Elphinstone J."/>
            <person name="Swanson J."/>
            <person name="Yao J."/>
            <person name="Mulholland V."/>
            <person name="Liu L."/>
            <person name="Farmerie W."/>
            <person name="Patnaikuni M."/>
            <person name="Balogh B."/>
            <person name="Norman D."/>
            <person name="Alvarez A."/>
            <person name="Castillo J.A."/>
            <person name="Jones J."/>
            <person name="Saddler G."/>
            <person name="Walunas T."/>
            <person name="Zhukov A."/>
            <person name="Mikhailova N."/>
        </authorList>
    </citation>
    <scope>NUCLEOTIDE SEQUENCE [LARGE SCALE GENOMIC DNA]</scope>
    <source>
        <strain evidence="16 17">UW551</strain>
    </source>
</reference>
<dbReference type="HAMAP" id="MF_01694">
    <property type="entry name" value="BioB"/>
    <property type="match status" value="1"/>
</dbReference>
<sequence>MRWTPRWTRSPPRWWPTAPTRCGKASGWCARSPARRSTTRCWPTPPTASPPSGPPTRAAKACRVSWASASRTGCCRPDPIHCLFLCFKEVPMQHAPLNFVPDAAKVPPVPGQNPNARWSREAIEALFALPFNDLLFQAQQVHRANFDANAVQLSTLLSIKTGGCPEDCSYCPQSARYDTGVEAEKLMPIDAVLDAAARARQNGASRFCMGAAWRNPKPHQLDAVADMVRGVKAMGLETCVTLGMLKQEQAQQLKDAGLDYYNHNLDTAPEFYGEIITTRTYQDRLDTLGHVRDAGINVCCGGIVGLGESRHERAGLVAELANMEPYPDSVPINNLVKVEGTPLAGNEALDPFEFVRTIAVARITMPKAMVRLSAGREAMDDALQALCFMAGANSIFYGEKLLTTDNPEADADRKLLARLGMRVEVQDHLHQADTGHSHSSHCHIDITPAD</sequence>
<feature type="domain" description="Radical SAM core" evidence="15">
    <location>
        <begin position="149"/>
        <end position="376"/>
    </location>
</feature>
<dbReference type="GO" id="GO:0051539">
    <property type="term" value="F:4 iron, 4 sulfur cluster binding"/>
    <property type="evidence" value="ECO:0007669"/>
    <property type="project" value="UniProtKB-KW"/>
</dbReference>
<dbReference type="GO" id="GO:0005506">
    <property type="term" value="F:iron ion binding"/>
    <property type="evidence" value="ECO:0007669"/>
    <property type="project" value="UniProtKB-UniRule"/>
</dbReference>
<comment type="function">
    <text evidence="13">Catalyzes the conversion of dethiobiotin (DTB) to biotin by the insertion of a sulfur atom into dethiobiotin via a radical-based mechanism.</text>
</comment>
<proteinExistence type="inferred from homology"/>
<dbReference type="SFLD" id="SFLDG01278">
    <property type="entry name" value="biotin_synthase_like"/>
    <property type="match status" value="1"/>
</dbReference>
<feature type="binding site" evidence="13">
    <location>
        <position position="208"/>
    </location>
    <ligand>
        <name>[2Fe-2S] cluster</name>
        <dbReference type="ChEBI" id="CHEBI:190135"/>
    </ligand>
</feature>
<comment type="cofactor">
    <cofactor evidence="13">
        <name>[2Fe-2S] cluster</name>
        <dbReference type="ChEBI" id="CHEBI:190135"/>
    </cofactor>
    <text evidence="13">Binds 1 [2Fe-2S] cluster. The cluster is coordinated with 3 cysteines and 1 arginine.</text>
</comment>
<evidence type="ECO:0000256" key="5">
    <source>
        <dbReference type="ARBA" id="ARBA00022679"/>
    </source>
</evidence>
<dbReference type="SFLD" id="SFLDS00029">
    <property type="entry name" value="Radical_SAM"/>
    <property type="match status" value="1"/>
</dbReference>
<dbReference type="FunFam" id="3.20.20.70:FF:000011">
    <property type="entry name" value="Biotin synthase"/>
    <property type="match status" value="1"/>
</dbReference>
<evidence type="ECO:0000313" key="16">
    <source>
        <dbReference type="EMBL" id="EAP74113.1"/>
    </source>
</evidence>
<dbReference type="InterPro" id="IPR010722">
    <property type="entry name" value="BATS_dom"/>
</dbReference>
<dbReference type="NCBIfam" id="TIGR00433">
    <property type="entry name" value="bioB"/>
    <property type="match status" value="1"/>
</dbReference>
<comment type="pathway">
    <text evidence="1 13">Cofactor biosynthesis; biotin biosynthesis; biotin from 7,8-diaminononanoate: step 2/2.</text>
</comment>
<dbReference type="AlphaFoldDB" id="A0AB33VGX5"/>
<dbReference type="Pfam" id="PF06968">
    <property type="entry name" value="BATS"/>
    <property type="match status" value="1"/>
</dbReference>
<dbReference type="SMART" id="SM00729">
    <property type="entry name" value="Elp3"/>
    <property type="match status" value="1"/>
</dbReference>
<dbReference type="Proteomes" id="UP000005933">
    <property type="component" value="Unassembled WGS sequence"/>
</dbReference>
<comment type="catalytic activity">
    <reaction evidence="12 13">
        <text>(4R,5S)-dethiobiotin + (sulfur carrier)-SH + 2 reduced [2Fe-2S]-[ferredoxin] + 2 S-adenosyl-L-methionine = (sulfur carrier)-H + biotin + 2 5'-deoxyadenosine + 2 L-methionine + 2 oxidized [2Fe-2S]-[ferredoxin]</text>
        <dbReference type="Rhea" id="RHEA:22060"/>
        <dbReference type="Rhea" id="RHEA-COMP:10000"/>
        <dbReference type="Rhea" id="RHEA-COMP:10001"/>
        <dbReference type="Rhea" id="RHEA-COMP:14737"/>
        <dbReference type="Rhea" id="RHEA-COMP:14739"/>
        <dbReference type="ChEBI" id="CHEBI:17319"/>
        <dbReference type="ChEBI" id="CHEBI:29917"/>
        <dbReference type="ChEBI" id="CHEBI:33737"/>
        <dbReference type="ChEBI" id="CHEBI:33738"/>
        <dbReference type="ChEBI" id="CHEBI:57586"/>
        <dbReference type="ChEBI" id="CHEBI:57844"/>
        <dbReference type="ChEBI" id="CHEBI:59789"/>
        <dbReference type="ChEBI" id="CHEBI:64428"/>
        <dbReference type="ChEBI" id="CHEBI:149473"/>
        <dbReference type="EC" id="2.8.1.6"/>
    </reaction>
</comment>
<evidence type="ECO:0000256" key="2">
    <source>
        <dbReference type="ARBA" id="ARBA00010765"/>
    </source>
</evidence>
<name>A0AB33VGX5_RALSU</name>
<dbReference type="SFLD" id="SFLDF00272">
    <property type="entry name" value="biotin_synthase"/>
    <property type="match status" value="1"/>
</dbReference>
<dbReference type="GO" id="GO:0004076">
    <property type="term" value="F:biotin synthase activity"/>
    <property type="evidence" value="ECO:0007669"/>
    <property type="project" value="UniProtKB-UniRule"/>
</dbReference>
<dbReference type="EMBL" id="AAKL01000007">
    <property type="protein sequence ID" value="EAP74113.1"/>
    <property type="molecule type" value="Genomic_DNA"/>
</dbReference>
<dbReference type="InterPro" id="IPR002684">
    <property type="entry name" value="Biotin_synth/BioAB"/>
</dbReference>
<dbReference type="PANTHER" id="PTHR22976">
    <property type="entry name" value="BIOTIN SYNTHASE"/>
    <property type="match status" value="1"/>
</dbReference>
<evidence type="ECO:0000256" key="6">
    <source>
        <dbReference type="ARBA" id="ARBA00022691"/>
    </source>
</evidence>
<dbReference type="SMART" id="SM00876">
    <property type="entry name" value="BATS"/>
    <property type="match status" value="1"/>
</dbReference>
<evidence type="ECO:0000256" key="3">
    <source>
        <dbReference type="ARBA" id="ARBA00012236"/>
    </source>
</evidence>
<evidence type="ECO:0000256" key="4">
    <source>
        <dbReference type="ARBA" id="ARBA00022485"/>
    </source>
</evidence>
<feature type="compositionally biased region" description="Pro residues" evidence="14">
    <location>
        <begin position="43"/>
        <end position="54"/>
    </location>
</feature>
<gene>
    <name evidence="13" type="primary">bioB</name>
    <name evidence="16" type="ORF">RRSL_04044</name>
</gene>
<accession>A0AB33VGX5</accession>
<keyword evidence="11 13" id="KW-0411">Iron-sulfur</keyword>
<comment type="caution">
    <text evidence="16">The sequence shown here is derived from an EMBL/GenBank/DDBJ whole genome shotgun (WGS) entry which is preliminary data.</text>
</comment>
<keyword evidence="9 13" id="KW-0093">Biotin biosynthesis</keyword>
<evidence type="ECO:0000256" key="1">
    <source>
        <dbReference type="ARBA" id="ARBA00004942"/>
    </source>
</evidence>
<evidence type="ECO:0000256" key="10">
    <source>
        <dbReference type="ARBA" id="ARBA00023004"/>
    </source>
</evidence>
<dbReference type="GO" id="GO:0009102">
    <property type="term" value="P:biotin biosynthetic process"/>
    <property type="evidence" value="ECO:0007669"/>
    <property type="project" value="UniProtKB-UniRule"/>
</dbReference>
<keyword evidence="4 13" id="KW-0004">4Fe-4S</keyword>
<feature type="region of interest" description="Disordered" evidence="14">
    <location>
        <begin position="431"/>
        <end position="450"/>
    </location>
</feature>
<evidence type="ECO:0000259" key="15">
    <source>
        <dbReference type="PROSITE" id="PS51918"/>
    </source>
</evidence>
<evidence type="ECO:0000256" key="8">
    <source>
        <dbReference type="ARBA" id="ARBA00022723"/>
    </source>
</evidence>
<dbReference type="Pfam" id="PF04055">
    <property type="entry name" value="Radical_SAM"/>
    <property type="match status" value="1"/>
</dbReference>
<dbReference type="SFLD" id="SFLDG01060">
    <property type="entry name" value="BATS_domain_containing"/>
    <property type="match status" value="1"/>
</dbReference>
<feature type="binding site" evidence="13">
    <location>
        <position position="239"/>
    </location>
    <ligand>
        <name>[2Fe-2S] cluster</name>
        <dbReference type="ChEBI" id="CHEBI:190135"/>
    </ligand>
</feature>
<evidence type="ECO:0000256" key="11">
    <source>
        <dbReference type="ARBA" id="ARBA00023014"/>
    </source>
</evidence>
<evidence type="ECO:0000256" key="14">
    <source>
        <dbReference type="SAM" id="MobiDB-lite"/>
    </source>
</evidence>
<dbReference type="InterPro" id="IPR024177">
    <property type="entry name" value="Biotin_synthase"/>
</dbReference>
<feature type="binding site" evidence="13">
    <location>
        <position position="168"/>
    </location>
    <ligand>
        <name>[4Fe-4S] cluster</name>
        <dbReference type="ChEBI" id="CHEBI:49883"/>
        <note>4Fe-4S-S-AdoMet</note>
    </ligand>
</feature>
<feature type="binding site" evidence="13">
    <location>
        <position position="299"/>
    </location>
    <ligand>
        <name>[2Fe-2S] cluster</name>
        <dbReference type="ChEBI" id="CHEBI:190135"/>
    </ligand>
</feature>
<dbReference type="Gene3D" id="3.20.20.70">
    <property type="entry name" value="Aldolase class I"/>
    <property type="match status" value="1"/>
</dbReference>
<keyword evidence="6 13" id="KW-0949">S-adenosyl-L-methionine</keyword>
<keyword evidence="7 13" id="KW-0001">2Fe-2S</keyword>
<dbReference type="CDD" id="cd01335">
    <property type="entry name" value="Radical_SAM"/>
    <property type="match status" value="1"/>
</dbReference>
<comment type="cofactor">
    <cofactor evidence="13">
        <name>[4Fe-4S] cluster</name>
        <dbReference type="ChEBI" id="CHEBI:49883"/>
    </cofactor>
    <text evidence="13">Binds 1 [4Fe-4S] cluster. The cluster is coordinated with 3 cysteines and an exchangeable S-adenosyl-L-methionine.</text>
</comment>
<keyword evidence="10 13" id="KW-0408">Iron</keyword>
<protein>
    <recommendedName>
        <fullName evidence="3 13">Biotin synthase</fullName>
        <ecNumber evidence="3 13">2.8.1.6</ecNumber>
    </recommendedName>
</protein>
<dbReference type="PANTHER" id="PTHR22976:SF2">
    <property type="entry name" value="BIOTIN SYNTHASE, MITOCHONDRIAL"/>
    <property type="match status" value="1"/>
</dbReference>
<feature type="binding site" evidence="13">
    <location>
        <position position="164"/>
    </location>
    <ligand>
        <name>[4Fe-4S] cluster</name>
        <dbReference type="ChEBI" id="CHEBI:49883"/>
        <note>4Fe-4S-S-AdoMet</note>
    </ligand>
</feature>
<evidence type="ECO:0000256" key="9">
    <source>
        <dbReference type="ARBA" id="ARBA00022756"/>
    </source>
</evidence>
<comment type="similarity">
    <text evidence="2 13">Belongs to the radical SAM superfamily. Biotin synthase family.</text>
</comment>
<organism evidence="16 17">
    <name type="scientific">Ralstonia solanacearum (strain UW551)</name>
    <dbReference type="NCBI Taxonomy" id="342110"/>
    <lineage>
        <taxon>Bacteria</taxon>
        <taxon>Pseudomonadati</taxon>
        <taxon>Pseudomonadota</taxon>
        <taxon>Betaproteobacteria</taxon>
        <taxon>Burkholderiales</taxon>
        <taxon>Burkholderiaceae</taxon>
        <taxon>Ralstonia</taxon>
        <taxon>Ralstonia solanacearum species complex</taxon>
    </lineage>
</organism>
<feature type="region of interest" description="Disordered" evidence="14">
    <location>
        <begin position="36"/>
        <end position="57"/>
    </location>
</feature>
<comment type="subunit">
    <text evidence="13">Homodimer.</text>
</comment>
<keyword evidence="5 13" id="KW-0808">Transferase</keyword>
<dbReference type="PROSITE" id="PS51918">
    <property type="entry name" value="RADICAL_SAM"/>
    <property type="match status" value="1"/>
</dbReference>
<dbReference type="InterPro" id="IPR006638">
    <property type="entry name" value="Elp3/MiaA/NifB-like_rSAM"/>
</dbReference>
<dbReference type="GO" id="GO:0051537">
    <property type="term" value="F:2 iron, 2 sulfur cluster binding"/>
    <property type="evidence" value="ECO:0007669"/>
    <property type="project" value="UniProtKB-KW"/>
</dbReference>
<dbReference type="InterPro" id="IPR013785">
    <property type="entry name" value="Aldolase_TIM"/>
</dbReference>
<feature type="binding site" evidence="13">
    <location>
        <position position="171"/>
    </location>
    <ligand>
        <name>[4Fe-4S] cluster</name>
        <dbReference type="ChEBI" id="CHEBI:49883"/>
        <note>4Fe-4S-S-AdoMet</note>
    </ligand>
</feature>
<feature type="binding site" evidence="13">
    <location>
        <position position="371"/>
    </location>
    <ligand>
        <name>[2Fe-2S] cluster</name>
        <dbReference type="ChEBI" id="CHEBI:190135"/>
    </ligand>
</feature>
<evidence type="ECO:0000313" key="17">
    <source>
        <dbReference type="Proteomes" id="UP000005933"/>
    </source>
</evidence>
<evidence type="ECO:0000256" key="12">
    <source>
        <dbReference type="ARBA" id="ARBA00051157"/>
    </source>
</evidence>
<dbReference type="InterPro" id="IPR058240">
    <property type="entry name" value="rSAM_sf"/>
</dbReference>
<dbReference type="SUPFAM" id="SSF102114">
    <property type="entry name" value="Radical SAM enzymes"/>
    <property type="match status" value="1"/>
</dbReference>